<gene>
    <name evidence="1" type="ORF">PCON_10848</name>
</gene>
<dbReference type="STRING" id="1076935.U4LHA2"/>
<dbReference type="OrthoDB" id="19653at2759"/>
<organism evidence="1 2">
    <name type="scientific">Pyronema omphalodes (strain CBS 100304)</name>
    <name type="common">Pyronema confluens</name>
    <dbReference type="NCBI Taxonomy" id="1076935"/>
    <lineage>
        <taxon>Eukaryota</taxon>
        <taxon>Fungi</taxon>
        <taxon>Dikarya</taxon>
        <taxon>Ascomycota</taxon>
        <taxon>Pezizomycotina</taxon>
        <taxon>Pezizomycetes</taxon>
        <taxon>Pezizales</taxon>
        <taxon>Pyronemataceae</taxon>
        <taxon>Pyronema</taxon>
    </lineage>
</organism>
<evidence type="ECO:0000313" key="2">
    <source>
        <dbReference type="Proteomes" id="UP000018144"/>
    </source>
</evidence>
<dbReference type="EMBL" id="HF935600">
    <property type="protein sequence ID" value="CCX31499.1"/>
    <property type="molecule type" value="Genomic_DNA"/>
</dbReference>
<dbReference type="SUPFAM" id="SSF53474">
    <property type="entry name" value="alpha/beta-Hydrolases"/>
    <property type="match status" value="1"/>
</dbReference>
<dbReference type="InterPro" id="IPR029058">
    <property type="entry name" value="AB_hydrolase_fold"/>
</dbReference>
<protein>
    <submittedName>
        <fullName evidence="1">Uncharacterized protein</fullName>
    </submittedName>
</protein>
<accession>U4LHA2</accession>
<proteinExistence type="predicted"/>
<dbReference type="Proteomes" id="UP000018144">
    <property type="component" value="Unassembled WGS sequence"/>
</dbReference>
<evidence type="ECO:0000313" key="1">
    <source>
        <dbReference type="EMBL" id="CCX31499.1"/>
    </source>
</evidence>
<name>U4LHA2_PYROM</name>
<sequence length="192" mass="21089">MLGLQAWILNNNKDFDLGKVSVAELSSGFYVAALAAMSWGNIKVGKLLGVSGMVDVAGLDWTGGREIPTISGMEIEEECEGVWGDRMRDGDEGVEGVGRWGWFIWVVREGLFLEVLMGRHPKQIENGVKPIPKEEQDIYLPMKGEMPETLLTHGDMDQVVLLEEAKRFAEVVGERGTWAKGLGGCGGICYEE</sequence>
<dbReference type="AlphaFoldDB" id="U4LHA2"/>
<keyword evidence="2" id="KW-1185">Reference proteome</keyword>
<dbReference type="Gene3D" id="3.40.50.1820">
    <property type="entry name" value="alpha/beta hydrolase"/>
    <property type="match status" value="1"/>
</dbReference>
<reference evidence="1 2" key="1">
    <citation type="journal article" date="2013" name="PLoS Genet.">
        <title>The genome and development-dependent transcriptomes of Pyronema confluens: a window into fungal evolution.</title>
        <authorList>
            <person name="Traeger S."/>
            <person name="Altegoer F."/>
            <person name="Freitag M."/>
            <person name="Gabaldon T."/>
            <person name="Kempken F."/>
            <person name="Kumar A."/>
            <person name="Marcet-Houben M."/>
            <person name="Poggeler S."/>
            <person name="Stajich J.E."/>
            <person name="Nowrousian M."/>
        </authorList>
    </citation>
    <scope>NUCLEOTIDE SEQUENCE [LARGE SCALE GENOMIC DNA]</scope>
    <source>
        <strain evidence="2">CBS 100304</strain>
        <tissue evidence="1">Vegetative mycelium</tissue>
    </source>
</reference>